<feature type="compositionally biased region" description="Basic residues" evidence="1">
    <location>
        <begin position="100"/>
        <end position="112"/>
    </location>
</feature>
<name>A0A8H3VHC4_VENIN</name>
<feature type="compositionally biased region" description="Polar residues" evidence="1">
    <location>
        <begin position="237"/>
        <end position="252"/>
    </location>
</feature>
<sequence length="366" mass="41631">MALMSTRLNNCCFVDSDTGEQSGPANQEIVSNGLGFVNETENRKRKQEEDHFTKAPKRLRLDSICKSLRCDSTNETTRKPLLSPTNPTSPPTPSLALFRKSTRPPAKKYTRPPTKRVFESLKLTPEEWVRLEGEAKAYMLDTCHPDRQSCVGNRANGPTNDTKINLYKTVQRFLESDIGARFFGVGVDEEGVGGESWVYPRDETALISLLTPLMRRMVTNERQRQYARRTRAAMQQLQRAQSSRGQSPFQHDTNNDDIPAQVVDRLVERTCLHGQMEVFYLSNERELFHRHAIQDIPPDYGKLHDLVLAECSHHRASASLQSLKVHVHGPYKLELVDASNWDTVRDELRSTAWTIEGPIKVVVQCD</sequence>
<comment type="caution">
    <text evidence="2">The sequence shown here is derived from an EMBL/GenBank/DDBJ whole genome shotgun (WGS) entry which is preliminary data.</text>
</comment>
<dbReference type="EMBL" id="WNWS01000004">
    <property type="protein sequence ID" value="KAE9988805.1"/>
    <property type="molecule type" value="Genomic_DNA"/>
</dbReference>
<dbReference type="AlphaFoldDB" id="A0A8H3VHC4"/>
<accession>A0A8H3VHC4</accession>
<protein>
    <submittedName>
        <fullName evidence="2">Uncharacterized protein</fullName>
    </submittedName>
</protein>
<feature type="region of interest" description="Disordered" evidence="1">
    <location>
        <begin position="17"/>
        <end position="55"/>
    </location>
</feature>
<evidence type="ECO:0000256" key="1">
    <source>
        <dbReference type="SAM" id="MobiDB-lite"/>
    </source>
</evidence>
<gene>
    <name evidence="2" type="ORF">EG328_007409</name>
</gene>
<feature type="region of interest" description="Disordered" evidence="1">
    <location>
        <begin position="228"/>
        <end position="256"/>
    </location>
</feature>
<feature type="region of interest" description="Disordered" evidence="1">
    <location>
        <begin position="75"/>
        <end position="112"/>
    </location>
</feature>
<reference evidence="2 3" key="1">
    <citation type="submission" date="2018-12" db="EMBL/GenBank/DDBJ databases">
        <title>Venturia inaequalis Genome Resource.</title>
        <authorList>
            <person name="Lichtner F.J."/>
        </authorList>
    </citation>
    <scope>NUCLEOTIDE SEQUENCE [LARGE SCALE GENOMIC DNA]</scope>
    <source>
        <strain evidence="2 3">120213</strain>
    </source>
</reference>
<evidence type="ECO:0000313" key="2">
    <source>
        <dbReference type="EMBL" id="KAE9988805.1"/>
    </source>
</evidence>
<feature type="compositionally biased region" description="Basic and acidic residues" evidence="1">
    <location>
        <begin position="40"/>
        <end position="55"/>
    </location>
</feature>
<organism evidence="2 3">
    <name type="scientific">Venturia inaequalis</name>
    <name type="common">Apple scab fungus</name>
    <dbReference type="NCBI Taxonomy" id="5025"/>
    <lineage>
        <taxon>Eukaryota</taxon>
        <taxon>Fungi</taxon>
        <taxon>Dikarya</taxon>
        <taxon>Ascomycota</taxon>
        <taxon>Pezizomycotina</taxon>
        <taxon>Dothideomycetes</taxon>
        <taxon>Pleosporomycetidae</taxon>
        <taxon>Venturiales</taxon>
        <taxon>Venturiaceae</taxon>
        <taxon>Venturia</taxon>
    </lineage>
</organism>
<feature type="compositionally biased region" description="Polar residues" evidence="1">
    <location>
        <begin position="19"/>
        <end position="30"/>
    </location>
</feature>
<dbReference type="Proteomes" id="UP000447873">
    <property type="component" value="Unassembled WGS sequence"/>
</dbReference>
<evidence type="ECO:0000313" key="3">
    <source>
        <dbReference type="Proteomes" id="UP000447873"/>
    </source>
</evidence>
<proteinExistence type="predicted"/>